<evidence type="ECO:0000313" key="2">
    <source>
        <dbReference type="EMBL" id="CAG8588830.1"/>
    </source>
</evidence>
<sequence length="67" mass="7909">GERERGRKEGEEGKEEEGGRLNRATTPNDVHTMWYRTWISYKKRVSYQLFSEKSDGTENDQNLSKNK</sequence>
<protein>
    <submittedName>
        <fullName evidence="2">45854_t:CDS:1</fullName>
    </submittedName>
</protein>
<feature type="non-terminal residue" evidence="2">
    <location>
        <position position="1"/>
    </location>
</feature>
<feature type="compositionally biased region" description="Basic and acidic residues" evidence="1">
    <location>
        <begin position="1"/>
        <end position="20"/>
    </location>
</feature>
<dbReference type="EMBL" id="CAJVQB010002837">
    <property type="protein sequence ID" value="CAG8588830.1"/>
    <property type="molecule type" value="Genomic_DNA"/>
</dbReference>
<evidence type="ECO:0000313" key="3">
    <source>
        <dbReference type="Proteomes" id="UP000789901"/>
    </source>
</evidence>
<proteinExistence type="predicted"/>
<gene>
    <name evidence="2" type="ORF">GMARGA_LOCUS6307</name>
</gene>
<organism evidence="2 3">
    <name type="scientific">Gigaspora margarita</name>
    <dbReference type="NCBI Taxonomy" id="4874"/>
    <lineage>
        <taxon>Eukaryota</taxon>
        <taxon>Fungi</taxon>
        <taxon>Fungi incertae sedis</taxon>
        <taxon>Mucoromycota</taxon>
        <taxon>Glomeromycotina</taxon>
        <taxon>Glomeromycetes</taxon>
        <taxon>Diversisporales</taxon>
        <taxon>Gigasporaceae</taxon>
        <taxon>Gigaspora</taxon>
    </lineage>
</organism>
<name>A0ABN7UG68_GIGMA</name>
<feature type="region of interest" description="Disordered" evidence="1">
    <location>
        <begin position="1"/>
        <end position="29"/>
    </location>
</feature>
<keyword evidence="3" id="KW-1185">Reference proteome</keyword>
<comment type="caution">
    <text evidence="2">The sequence shown here is derived from an EMBL/GenBank/DDBJ whole genome shotgun (WGS) entry which is preliminary data.</text>
</comment>
<evidence type="ECO:0000256" key="1">
    <source>
        <dbReference type="SAM" id="MobiDB-lite"/>
    </source>
</evidence>
<dbReference type="Proteomes" id="UP000789901">
    <property type="component" value="Unassembled WGS sequence"/>
</dbReference>
<accession>A0ABN7UG68</accession>
<reference evidence="2 3" key="1">
    <citation type="submission" date="2021-06" db="EMBL/GenBank/DDBJ databases">
        <authorList>
            <person name="Kallberg Y."/>
            <person name="Tangrot J."/>
            <person name="Rosling A."/>
        </authorList>
    </citation>
    <scope>NUCLEOTIDE SEQUENCE [LARGE SCALE GENOMIC DNA]</scope>
    <source>
        <strain evidence="2 3">120-4 pot B 10/14</strain>
    </source>
</reference>